<feature type="chain" id="PRO_5032859221" description="Lipoprotein" evidence="1">
    <location>
        <begin position="23"/>
        <end position="218"/>
    </location>
</feature>
<dbReference type="Proteomes" id="UP000552700">
    <property type="component" value="Unassembled WGS sequence"/>
</dbReference>
<gene>
    <name evidence="2" type="ORF">FHS92_001236</name>
</gene>
<dbReference type="EMBL" id="JACIJP010000001">
    <property type="protein sequence ID" value="MBB6123529.1"/>
    <property type="molecule type" value="Genomic_DNA"/>
</dbReference>
<reference evidence="2 3" key="1">
    <citation type="submission" date="2020-08" db="EMBL/GenBank/DDBJ databases">
        <title>Genomic Encyclopedia of Type Strains, Phase IV (KMG-IV): sequencing the most valuable type-strain genomes for metagenomic binning, comparative biology and taxonomic classification.</title>
        <authorList>
            <person name="Goeker M."/>
        </authorList>
    </citation>
    <scope>NUCLEOTIDE SEQUENCE [LARGE SCALE GENOMIC DNA]</scope>
    <source>
        <strain evidence="2 3">DSM 102255</strain>
    </source>
</reference>
<protein>
    <recommendedName>
        <fullName evidence="4">Lipoprotein</fullName>
    </recommendedName>
</protein>
<feature type="signal peptide" evidence="1">
    <location>
        <begin position="1"/>
        <end position="22"/>
    </location>
</feature>
<name>A0A841IX54_9SPHN</name>
<keyword evidence="1" id="KW-0732">Signal</keyword>
<evidence type="ECO:0000256" key="1">
    <source>
        <dbReference type="SAM" id="SignalP"/>
    </source>
</evidence>
<evidence type="ECO:0008006" key="4">
    <source>
        <dbReference type="Google" id="ProtNLM"/>
    </source>
</evidence>
<sequence>MTTLRSSLLKLSVAGLALCALAACSRKGEIDETGGILAVRSACPTAAIPAMTGDITLFNPASSRDAAAIDVVAAVANLRSTCSETGDQFYTEATFDVQARRSDASGPREVVLPYFSTVVRGGNAVIAKRVGEVRLTFAPGEYRATASAKASSYVDRASATLPAEIQSRITNKRKAGDADAALDPMAAPDVRAALQRTSFELLVGFNLTQDQLRYNATR</sequence>
<dbReference type="AlphaFoldDB" id="A0A841IX54"/>
<comment type="caution">
    <text evidence="2">The sequence shown here is derived from an EMBL/GenBank/DDBJ whole genome shotgun (WGS) entry which is preliminary data.</text>
</comment>
<accession>A0A841IX54</accession>
<dbReference type="PROSITE" id="PS51257">
    <property type="entry name" value="PROKAR_LIPOPROTEIN"/>
    <property type="match status" value="1"/>
</dbReference>
<organism evidence="2 3">
    <name type="scientific">Sphingobium subterraneum</name>
    <dbReference type="NCBI Taxonomy" id="627688"/>
    <lineage>
        <taxon>Bacteria</taxon>
        <taxon>Pseudomonadati</taxon>
        <taxon>Pseudomonadota</taxon>
        <taxon>Alphaproteobacteria</taxon>
        <taxon>Sphingomonadales</taxon>
        <taxon>Sphingomonadaceae</taxon>
        <taxon>Sphingobium</taxon>
    </lineage>
</organism>
<evidence type="ECO:0000313" key="2">
    <source>
        <dbReference type="EMBL" id="MBB6123529.1"/>
    </source>
</evidence>
<proteinExistence type="predicted"/>
<keyword evidence="3" id="KW-1185">Reference proteome</keyword>
<evidence type="ECO:0000313" key="3">
    <source>
        <dbReference type="Proteomes" id="UP000552700"/>
    </source>
</evidence>